<organism evidence="7">
    <name type="scientific">Sulfurovum sp. enrichment culture clone C5</name>
    <dbReference type="NCBI Taxonomy" id="497650"/>
    <lineage>
        <taxon>Bacteria</taxon>
        <taxon>Pseudomonadati</taxon>
        <taxon>Campylobacterota</taxon>
        <taxon>Epsilonproteobacteria</taxon>
        <taxon>Campylobacterales</taxon>
        <taxon>Sulfurovaceae</taxon>
        <taxon>Sulfurovum</taxon>
        <taxon>environmental samples</taxon>
    </lineage>
</organism>
<evidence type="ECO:0000256" key="4">
    <source>
        <dbReference type="ARBA" id="ARBA00022989"/>
    </source>
</evidence>
<evidence type="ECO:0000256" key="1">
    <source>
        <dbReference type="ARBA" id="ARBA00004141"/>
    </source>
</evidence>
<evidence type="ECO:0000256" key="2">
    <source>
        <dbReference type="ARBA" id="ARBA00009773"/>
    </source>
</evidence>
<proteinExistence type="inferred from homology"/>
<keyword evidence="3 6" id="KW-0812">Transmembrane</keyword>
<feature type="transmembrane region" description="Helical" evidence="6">
    <location>
        <begin position="207"/>
        <end position="229"/>
    </location>
</feature>
<protein>
    <recommendedName>
        <fullName evidence="8">AI-2E family transporter</fullName>
    </recommendedName>
</protein>
<feature type="transmembrane region" description="Helical" evidence="6">
    <location>
        <begin position="7"/>
        <end position="25"/>
    </location>
</feature>
<comment type="subcellular location">
    <subcellularLocation>
        <location evidence="1">Membrane</location>
        <topology evidence="1">Multi-pass membrane protein</topology>
    </subcellularLocation>
</comment>
<feature type="transmembrane region" description="Helical" evidence="6">
    <location>
        <begin position="269"/>
        <end position="287"/>
    </location>
</feature>
<feature type="transmembrane region" description="Helical" evidence="6">
    <location>
        <begin position="31"/>
        <end position="48"/>
    </location>
</feature>
<dbReference type="PANTHER" id="PTHR21716:SF4">
    <property type="entry name" value="TRANSMEMBRANE PROTEIN 245"/>
    <property type="match status" value="1"/>
</dbReference>
<evidence type="ECO:0000313" key="7">
    <source>
        <dbReference type="EMBL" id="CUV65372.1"/>
    </source>
</evidence>
<sequence length="361" mass="41157">MYMDQKLFVKIVIIATIGIFGWLFYPFLKSFFVALLLVIAFSPIHLYFEKYFKKYFQSSEKIAIITATVETIILVVILFIPIVFSAYYIASNPQEIIKLIVSFYQQLEHMLSFIPDSMQWLEKPLKTISQQLIVNKDKIYSTIAINFGNTMLGFLKAMMNMILIVIFFFLLTWYQKSLILTIVPIIPVKRSIIEEFAQDLISTTATGFYTLVSIALLQGIAFGIFISFFDGYNPWILSLMISVASIIPLLGTTLIWIPIALKELFSGNVINAIIIALYSWAMISFFIDNIVRLLVLQKINHLLSKMPKKGHRPVNDFLLFFAMIAGLSTFGFWGVILGPAIVAFATTLLRVLKHGYMSPKL</sequence>
<evidence type="ECO:0008006" key="8">
    <source>
        <dbReference type="Google" id="ProtNLM"/>
    </source>
</evidence>
<dbReference type="Pfam" id="PF01594">
    <property type="entry name" value="AI-2E_transport"/>
    <property type="match status" value="1"/>
</dbReference>
<evidence type="ECO:0000256" key="5">
    <source>
        <dbReference type="ARBA" id="ARBA00023136"/>
    </source>
</evidence>
<dbReference type="AlphaFoldDB" id="A0A0S4XN02"/>
<feature type="transmembrane region" description="Helical" evidence="6">
    <location>
        <begin position="161"/>
        <end position="186"/>
    </location>
</feature>
<evidence type="ECO:0000256" key="3">
    <source>
        <dbReference type="ARBA" id="ARBA00022692"/>
    </source>
</evidence>
<comment type="similarity">
    <text evidence="2">Belongs to the autoinducer-2 exporter (AI-2E) (TC 2.A.86) family.</text>
</comment>
<reference evidence="7" key="1">
    <citation type="submission" date="2015-11" db="EMBL/GenBank/DDBJ databases">
        <authorList>
            <person name="Zhang Y."/>
            <person name="Guo Z."/>
        </authorList>
    </citation>
    <scope>NUCLEOTIDE SEQUENCE</scope>
    <source>
        <strain evidence="7">BN30871</strain>
    </source>
</reference>
<dbReference type="InterPro" id="IPR002549">
    <property type="entry name" value="AI-2E-like"/>
</dbReference>
<keyword evidence="5 6" id="KW-0472">Membrane</keyword>
<dbReference type="EMBL" id="FAXN01000032">
    <property type="protein sequence ID" value="CUV65372.1"/>
    <property type="molecule type" value="Genomic_DNA"/>
</dbReference>
<gene>
    <name evidence="7" type="ORF">BN3087_320007</name>
</gene>
<feature type="transmembrane region" description="Helical" evidence="6">
    <location>
        <begin position="319"/>
        <end position="352"/>
    </location>
</feature>
<feature type="transmembrane region" description="Helical" evidence="6">
    <location>
        <begin position="235"/>
        <end position="257"/>
    </location>
</feature>
<evidence type="ECO:0000256" key="6">
    <source>
        <dbReference type="SAM" id="Phobius"/>
    </source>
</evidence>
<dbReference type="GO" id="GO:0016020">
    <property type="term" value="C:membrane"/>
    <property type="evidence" value="ECO:0007669"/>
    <property type="project" value="UniProtKB-SubCell"/>
</dbReference>
<dbReference type="PANTHER" id="PTHR21716">
    <property type="entry name" value="TRANSMEMBRANE PROTEIN"/>
    <property type="match status" value="1"/>
</dbReference>
<keyword evidence="4 6" id="KW-1133">Transmembrane helix</keyword>
<feature type="transmembrane region" description="Helical" evidence="6">
    <location>
        <begin position="69"/>
        <end position="90"/>
    </location>
</feature>
<accession>A0A0S4XN02</accession>
<name>A0A0S4XN02_9BACT</name>